<gene>
    <name evidence="6" type="ORF">ACFQ16_11360</name>
</gene>
<protein>
    <submittedName>
        <fullName evidence="6">FAD-dependent oxidoreductase</fullName>
    </submittedName>
</protein>
<keyword evidence="4" id="KW-0560">Oxidoreductase</keyword>
<dbReference type="PANTHER" id="PTHR43400:SF10">
    <property type="entry name" value="3-OXOSTEROID 1-DEHYDROGENASE"/>
    <property type="match status" value="1"/>
</dbReference>
<reference evidence="7" key="1">
    <citation type="journal article" date="2019" name="Int. J. Syst. Evol. Microbiol.">
        <title>The Global Catalogue of Microorganisms (GCM) 10K type strain sequencing project: providing services to taxonomists for standard genome sequencing and annotation.</title>
        <authorList>
            <consortium name="The Broad Institute Genomics Platform"/>
            <consortium name="The Broad Institute Genome Sequencing Center for Infectious Disease"/>
            <person name="Wu L."/>
            <person name="Ma J."/>
        </authorList>
    </citation>
    <scope>NUCLEOTIDE SEQUENCE [LARGE SCALE GENOMIC DNA]</scope>
    <source>
        <strain evidence="7">CCUG 56401</strain>
    </source>
</reference>
<dbReference type="InterPro" id="IPR036188">
    <property type="entry name" value="FAD/NAD-bd_sf"/>
</dbReference>
<proteinExistence type="predicted"/>
<keyword evidence="7" id="KW-1185">Reference proteome</keyword>
<name>A0ABW3FRR5_9PSEU</name>
<evidence type="ECO:0000256" key="1">
    <source>
        <dbReference type="ARBA" id="ARBA00001974"/>
    </source>
</evidence>
<dbReference type="PANTHER" id="PTHR43400">
    <property type="entry name" value="FUMARATE REDUCTASE"/>
    <property type="match status" value="1"/>
</dbReference>
<dbReference type="EMBL" id="JBHTIW010000006">
    <property type="protein sequence ID" value="MFD0920338.1"/>
    <property type="molecule type" value="Genomic_DNA"/>
</dbReference>
<dbReference type="Gene3D" id="3.50.50.60">
    <property type="entry name" value="FAD/NAD(P)-binding domain"/>
    <property type="match status" value="2"/>
</dbReference>
<accession>A0ABW3FRR5</accession>
<dbReference type="SUPFAM" id="SSF51905">
    <property type="entry name" value="FAD/NAD(P)-binding domain"/>
    <property type="match status" value="1"/>
</dbReference>
<evidence type="ECO:0000259" key="5">
    <source>
        <dbReference type="Pfam" id="PF00890"/>
    </source>
</evidence>
<dbReference type="InterPro" id="IPR003953">
    <property type="entry name" value="FAD-dep_OxRdtase_2_FAD-bd"/>
</dbReference>
<feature type="domain" description="FAD-dependent oxidoreductase 2 FAD-binding" evidence="5">
    <location>
        <begin position="11"/>
        <end position="485"/>
    </location>
</feature>
<evidence type="ECO:0000256" key="2">
    <source>
        <dbReference type="ARBA" id="ARBA00022630"/>
    </source>
</evidence>
<evidence type="ECO:0000313" key="7">
    <source>
        <dbReference type="Proteomes" id="UP001597018"/>
    </source>
</evidence>
<evidence type="ECO:0000256" key="4">
    <source>
        <dbReference type="ARBA" id="ARBA00023002"/>
    </source>
</evidence>
<comment type="cofactor">
    <cofactor evidence="1">
        <name>FAD</name>
        <dbReference type="ChEBI" id="CHEBI:57692"/>
    </cofactor>
</comment>
<keyword evidence="2" id="KW-0285">Flavoprotein</keyword>
<evidence type="ECO:0000313" key="6">
    <source>
        <dbReference type="EMBL" id="MFD0920338.1"/>
    </source>
</evidence>
<comment type="caution">
    <text evidence="6">The sequence shown here is derived from an EMBL/GenBank/DDBJ whole genome shotgun (WGS) entry which is preliminary data.</text>
</comment>
<dbReference type="SUPFAM" id="SSF56425">
    <property type="entry name" value="Succinate dehydrogenase/fumarate reductase flavoprotein, catalytic domain"/>
    <property type="match status" value="1"/>
</dbReference>
<dbReference type="InterPro" id="IPR027477">
    <property type="entry name" value="Succ_DH/fumarate_Rdtase_cat_sf"/>
</dbReference>
<dbReference type="PRINTS" id="PR00411">
    <property type="entry name" value="PNDRDTASEI"/>
</dbReference>
<keyword evidence="3" id="KW-0274">FAD</keyword>
<dbReference type="Pfam" id="PF00890">
    <property type="entry name" value="FAD_binding_2"/>
    <property type="match status" value="1"/>
</dbReference>
<dbReference type="Proteomes" id="UP001597018">
    <property type="component" value="Unassembled WGS sequence"/>
</dbReference>
<dbReference type="RefSeq" id="WP_263247772.1">
    <property type="nucleotide sequence ID" value="NZ_BAABLT010000017.1"/>
</dbReference>
<evidence type="ECO:0000256" key="3">
    <source>
        <dbReference type="ARBA" id="ARBA00022827"/>
    </source>
</evidence>
<dbReference type="InterPro" id="IPR050315">
    <property type="entry name" value="FAD-oxidoreductase_2"/>
</dbReference>
<organism evidence="6 7">
    <name type="scientific">Saccharopolyspora rosea</name>
    <dbReference type="NCBI Taxonomy" id="524884"/>
    <lineage>
        <taxon>Bacteria</taxon>
        <taxon>Bacillati</taxon>
        <taxon>Actinomycetota</taxon>
        <taxon>Actinomycetes</taxon>
        <taxon>Pseudonocardiales</taxon>
        <taxon>Pseudonocardiaceae</taxon>
        <taxon>Saccharopolyspora</taxon>
    </lineage>
</organism>
<sequence length="503" mass="52215">MRAADWDESYDVVVVGSGAGALTGAYAAAAAGLRTAVLEKTAVLGGTSAYSGSACWLPGTDVQRRAGVDDSADAARDYLRALLGEDTADRQEAFVATAAELVALLESDPAIEFGWQPFPDYFAAPGRVPGGRSFMPLDLPAEQLGERAALVRPPVERDRCGLGHPPGPLTGGRALIGRLLLACTGTGRCEIRTGTAVDRLVVEDGRVVGVRAGERRFAARRGVLLASGGYERNAALRDRHGVPGSAAWSMAPAETNSGEPLDAATAIGAATDLHGEAWWCPGLAQPDGGGAFTLGLRGGFIVDADGRRFANESLPYDRMGRALAAARLPAHLVFDARSRGRLPAIAIPDVPAEQHLAAGTWQRAESLTELAALIGVPADALSATAARFNAFAAEGVDHDFHRGEDEYDRFFAAGDGPNPCLVPVDRPPFYAARVVLGDLGTKGGLRTDTAGRVLREDGSAITGLYATGNTSASLTGAVYPGPGVPIGTAMVFGYRAARDMAGL</sequence>